<dbReference type="Proteomes" id="UP000217065">
    <property type="component" value="Unassembled WGS sequence"/>
</dbReference>
<dbReference type="Gene3D" id="3.40.33.10">
    <property type="entry name" value="CAP"/>
    <property type="match status" value="1"/>
</dbReference>
<dbReference type="SUPFAM" id="SSF55797">
    <property type="entry name" value="PR-1-like"/>
    <property type="match status" value="1"/>
</dbReference>
<protein>
    <recommendedName>
        <fullName evidence="1">SCP domain-containing protein</fullName>
    </recommendedName>
</protein>
<proteinExistence type="predicted"/>
<sequence>MRMWRSLTQMIFMGVLSVLLTGCVIAPIEVELSPQEKVRIVLPNSVEPVDLSSYEEELLTKVNEARAEEGVEPLVYDPQVAKVAQLKAQDLLTNNYFEHESPTYGAPSEMLTQFGIDWIASGENIAAGQLSVDEVHQGWMDSPGHRENILNPMFTHIGFGFTEGGGDYGTYWVQMFTAY</sequence>
<gene>
    <name evidence="2" type="ORF">CF394_06040</name>
</gene>
<dbReference type="CDD" id="cd05379">
    <property type="entry name" value="CAP_bacterial"/>
    <property type="match status" value="1"/>
</dbReference>
<dbReference type="AlphaFoldDB" id="A0A264W5J1"/>
<dbReference type="Pfam" id="PF00188">
    <property type="entry name" value="CAP"/>
    <property type="match status" value="1"/>
</dbReference>
<dbReference type="PANTHER" id="PTHR31157:SF1">
    <property type="entry name" value="SCP DOMAIN-CONTAINING PROTEIN"/>
    <property type="match status" value="1"/>
</dbReference>
<name>A0A264W5J1_9BACL</name>
<dbReference type="OrthoDB" id="9783944at2"/>
<evidence type="ECO:0000313" key="3">
    <source>
        <dbReference type="Proteomes" id="UP000217065"/>
    </source>
</evidence>
<dbReference type="PROSITE" id="PS51257">
    <property type="entry name" value="PROKAR_LIPOPROTEIN"/>
    <property type="match status" value="1"/>
</dbReference>
<evidence type="ECO:0000259" key="1">
    <source>
        <dbReference type="Pfam" id="PF00188"/>
    </source>
</evidence>
<dbReference type="InterPro" id="IPR035940">
    <property type="entry name" value="CAP_sf"/>
</dbReference>
<feature type="domain" description="SCP" evidence="1">
    <location>
        <begin position="60"/>
        <end position="176"/>
    </location>
</feature>
<dbReference type="EMBL" id="NOKQ01000196">
    <property type="protein sequence ID" value="OZS78317.1"/>
    <property type="molecule type" value="Genomic_DNA"/>
</dbReference>
<comment type="caution">
    <text evidence="2">The sequence shown here is derived from an EMBL/GenBank/DDBJ whole genome shotgun (WGS) entry which is preliminary data.</text>
</comment>
<organism evidence="2 3">
    <name type="scientific">Tetzosporium hominis</name>
    <dbReference type="NCBI Taxonomy" id="2020506"/>
    <lineage>
        <taxon>Bacteria</taxon>
        <taxon>Bacillati</taxon>
        <taxon>Bacillota</taxon>
        <taxon>Bacilli</taxon>
        <taxon>Bacillales</taxon>
        <taxon>Caryophanaceae</taxon>
        <taxon>Tetzosporium</taxon>
    </lineage>
</organism>
<dbReference type="InterPro" id="IPR014044">
    <property type="entry name" value="CAP_dom"/>
</dbReference>
<reference evidence="2 3" key="1">
    <citation type="submission" date="2017-07" db="EMBL/GenBank/DDBJ databases">
        <title>Tetzosporium hominis gen.nov. sp.nov.</title>
        <authorList>
            <person name="Tetz G."/>
            <person name="Tetz V."/>
        </authorList>
    </citation>
    <scope>NUCLEOTIDE SEQUENCE [LARGE SCALE GENOMIC DNA]</scope>
    <source>
        <strain evidence="2 3">VT-49</strain>
    </source>
</reference>
<evidence type="ECO:0000313" key="2">
    <source>
        <dbReference type="EMBL" id="OZS78317.1"/>
    </source>
</evidence>
<accession>A0A264W5J1</accession>
<dbReference type="PANTHER" id="PTHR31157">
    <property type="entry name" value="SCP DOMAIN-CONTAINING PROTEIN"/>
    <property type="match status" value="1"/>
</dbReference>
<keyword evidence="3" id="KW-1185">Reference proteome</keyword>